<dbReference type="SUPFAM" id="SSF52540">
    <property type="entry name" value="P-loop containing nucleoside triphosphate hydrolases"/>
    <property type="match status" value="1"/>
</dbReference>
<gene>
    <name evidence="13" type="primary">modC</name>
    <name evidence="13" type="ORF">V3H18_08820</name>
</gene>
<evidence type="ECO:0000256" key="3">
    <source>
        <dbReference type="ARBA" id="ARBA00022475"/>
    </source>
</evidence>
<dbReference type="Pfam" id="PF03459">
    <property type="entry name" value="TOBE"/>
    <property type="match status" value="1"/>
</dbReference>
<dbReference type="InterPro" id="IPR003593">
    <property type="entry name" value="AAA+_ATPase"/>
</dbReference>
<comment type="similarity">
    <text evidence="1">Belongs to the ABC transporter superfamily.</text>
</comment>
<evidence type="ECO:0000256" key="9">
    <source>
        <dbReference type="ARBA" id="ARBA00023136"/>
    </source>
</evidence>
<reference evidence="13 14" key="1">
    <citation type="submission" date="2024-02" db="EMBL/GenBank/DDBJ databases">
        <authorList>
            <person name="Grouzdev D."/>
        </authorList>
    </citation>
    <scope>NUCLEOTIDE SEQUENCE [LARGE SCALE GENOMIC DNA]</scope>
    <source>
        <strain evidence="13 14">9N</strain>
    </source>
</reference>
<evidence type="ECO:0000256" key="2">
    <source>
        <dbReference type="ARBA" id="ARBA00022448"/>
    </source>
</evidence>
<evidence type="ECO:0000313" key="13">
    <source>
        <dbReference type="EMBL" id="MEF3366633.1"/>
    </source>
</evidence>
<evidence type="ECO:0000256" key="6">
    <source>
        <dbReference type="ARBA" id="ARBA00022741"/>
    </source>
</evidence>
<evidence type="ECO:0000256" key="4">
    <source>
        <dbReference type="ARBA" id="ARBA00022505"/>
    </source>
</evidence>
<dbReference type="RefSeq" id="WP_332081654.1">
    <property type="nucleotide sequence ID" value="NZ_JAZHYN010000021.1"/>
</dbReference>
<dbReference type="PANTHER" id="PTHR43514">
    <property type="entry name" value="ABC TRANSPORTER I FAMILY MEMBER 10"/>
    <property type="match status" value="1"/>
</dbReference>
<feature type="domain" description="ABC transporter" evidence="11">
    <location>
        <begin position="1"/>
        <end position="232"/>
    </location>
</feature>
<keyword evidence="2" id="KW-0813">Transport</keyword>
<dbReference type="InterPro" id="IPR050334">
    <property type="entry name" value="Molybdenum_import_ModC"/>
</dbReference>
<evidence type="ECO:0000259" key="12">
    <source>
        <dbReference type="PROSITE" id="PS51866"/>
    </source>
</evidence>
<keyword evidence="4 10" id="KW-0500">Molybdenum</keyword>
<dbReference type="SUPFAM" id="SSF50331">
    <property type="entry name" value="MOP-like"/>
    <property type="match status" value="1"/>
</dbReference>
<proteinExistence type="inferred from homology"/>
<evidence type="ECO:0000256" key="10">
    <source>
        <dbReference type="PROSITE-ProRule" id="PRU01213"/>
    </source>
</evidence>
<dbReference type="InterPro" id="IPR005116">
    <property type="entry name" value="Transp-assoc_OB_typ1"/>
</dbReference>
<dbReference type="GO" id="GO:0005524">
    <property type="term" value="F:ATP binding"/>
    <property type="evidence" value="ECO:0007669"/>
    <property type="project" value="UniProtKB-KW"/>
</dbReference>
<keyword evidence="7 13" id="KW-0067">ATP-binding</keyword>
<feature type="domain" description="Mop" evidence="12">
    <location>
        <begin position="292"/>
        <end position="358"/>
    </location>
</feature>
<organism evidence="13 14">
    <name type="scientific">Methylocystis borbori</name>
    <dbReference type="NCBI Taxonomy" id="3118750"/>
    <lineage>
        <taxon>Bacteria</taxon>
        <taxon>Pseudomonadati</taxon>
        <taxon>Pseudomonadota</taxon>
        <taxon>Alphaproteobacteria</taxon>
        <taxon>Hyphomicrobiales</taxon>
        <taxon>Methylocystaceae</taxon>
        <taxon>Methylocystis</taxon>
    </lineage>
</organism>
<keyword evidence="6" id="KW-0547">Nucleotide-binding</keyword>
<evidence type="ECO:0000313" key="14">
    <source>
        <dbReference type="Proteomes" id="UP001350748"/>
    </source>
</evidence>
<dbReference type="InterPro" id="IPR027417">
    <property type="entry name" value="P-loop_NTPase"/>
</dbReference>
<sequence length="386" mass="41642">MIEVDVKLKIGAFSLDIAFSNKANVTALFGRSGSGKSVTLNIIAGLMKPDSGYVRLDGEPLVDVEAGVFVPVSRRRIGLVFQESNLFPHLTVKQNLLYGRWFAPRGARRIDFDAVVETLGIGQLLSRPPARLSGGEKQRVAIGRALLSCPRLLLFDEPLASLDMERKLEIMPLIERIRDEFKVPIVYVSHAVEEVVRLAPCVVIIESGRVKFIGDPAIVLSRLESAPAEDRFELSSVLTARVDRESNGYGLTALKHPAGTIWLAGPAGPVGNEVRVVVKATDVVLSLARPEEISSRSLLSGTVANIKLDGPLATVEIELSENNYLLSMITKGALEELSLKPGSPVYALFKSAALDERSLGVRKVEEMTAPPAKADAGAAQAAFKDA</sequence>
<dbReference type="InterPro" id="IPR008995">
    <property type="entry name" value="Mo/tungstate-bd_C_term_dom"/>
</dbReference>
<dbReference type="PANTHER" id="PTHR43514:SF4">
    <property type="entry name" value="ABC TRANSPORTER I FAMILY MEMBER 10"/>
    <property type="match status" value="1"/>
</dbReference>
<dbReference type="InterPro" id="IPR011868">
    <property type="entry name" value="ModC_ABC_ATP-bd"/>
</dbReference>
<evidence type="ECO:0000256" key="1">
    <source>
        <dbReference type="ARBA" id="ARBA00005417"/>
    </source>
</evidence>
<dbReference type="InterPro" id="IPR004606">
    <property type="entry name" value="Mop_domain"/>
</dbReference>
<dbReference type="Gene3D" id="3.40.50.300">
    <property type="entry name" value="P-loop containing nucleotide triphosphate hydrolases"/>
    <property type="match status" value="1"/>
</dbReference>
<dbReference type="InterPro" id="IPR003439">
    <property type="entry name" value="ABC_transporter-like_ATP-bd"/>
</dbReference>
<keyword evidence="14" id="KW-1185">Reference proteome</keyword>
<accession>A0ABU7XGY2</accession>
<dbReference type="EMBL" id="JAZHYN010000021">
    <property type="protein sequence ID" value="MEF3366633.1"/>
    <property type="molecule type" value="Genomic_DNA"/>
</dbReference>
<protein>
    <submittedName>
        <fullName evidence="13">Molybdenum ABC transporter ATP-binding protein</fullName>
    </submittedName>
</protein>
<dbReference type="NCBIfam" id="TIGR02142">
    <property type="entry name" value="modC_ABC"/>
    <property type="match status" value="1"/>
</dbReference>
<keyword evidence="8" id="KW-1278">Translocase</keyword>
<dbReference type="PROSITE" id="PS00211">
    <property type="entry name" value="ABC_TRANSPORTER_1"/>
    <property type="match status" value="1"/>
</dbReference>
<keyword evidence="3" id="KW-1003">Cell membrane</keyword>
<comment type="caution">
    <text evidence="13">The sequence shown here is derived from an EMBL/GenBank/DDBJ whole genome shotgun (WGS) entry which is preliminary data.</text>
</comment>
<dbReference type="PROSITE" id="PS50893">
    <property type="entry name" value="ABC_TRANSPORTER_2"/>
    <property type="match status" value="1"/>
</dbReference>
<keyword evidence="5" id="KW-0997">Cell inner membrane</keyword>
<name>A0ABU7XGY2_9HYPH</name>
<evidence type="ECO:0000256" key="5">
    <source>
        <dbReference type="ARBA" id="ARBA00022519"/>
    </source>
</evidence>
<dbReference type="Pfam" id="PF00005">
    <property type="entry name" value="ABC_tran"/>
    <property type="match status" value="1"/>
</dbReference>
<evidence type="ECO:0000256" key="8">
    <source>
        <dbReference type="ARBA" id="ARBA00022967"/>
    </source>
</evidence>
<dbReference type="Gene3D" id="2.40.50.100">
    <property type="match status" value="1"/>
</dbReference>
<keyword evidence="9" id="KW-0472">Membrane</keyword>
<dbReference type="PROSITE" id="PS51866">
    <property type="entry name" value="MOP"/>
    <property type="match status" value="1"/>
</dbReference>
<evidence type="ECO:0000259" key="11">
    <source>
        <dbReference type="PROSITE" id="PS50893"/>
    </source>
</evidence>
<dbReference type="SMART" id="SM00382">
    <property type="entry name" value="AAA"/>
    <property type="match status" value="1"/>
</dbReference>
<dbReference type="Proteomes" id="UP001350748">
    <property type="component" value="Unassembled WGS sequence"/>
</dbReference>
<evidence type="ECO:0000256" key="7">
    <source>
        <dbReference type="ARBA" id="ARBA00022840"/>
    </source>
</evidence>
<dbReference type="InterPro" id="IPR017871">
    <property type="entry name" value="ABC_transporter-like_CS"/>
</dbReference>